<feature type="non-terminal residue" evidence="2">
    <location>
        <position position="1"/>
    </location>
</feature>
<gene>
    <name evidence="2" type="primary">Srst</name>
    <name evidence="2" type="ORF">L345_16464</name>
</gene>
<name>V8N834_OPHHA</name>
<dbReference type="AlphaFoldDB" id="V8N834"/>
<accession>V8N834</accession>
<evidence type="ECO:0000256" key="1">
    <source>
        <dbReference type="SAM" id="MobiDB-lite"/>
    </source>
</evidence>
<feature type="compositionally biased region" description="Basic and acidic residues" evidence="1">
    <location>
        <begin position="110"/>
        <end position="228"/>
    </location>
</feature>
<proteinExistence type="predicted"/>
<keyword evidence="3" id="KW-1185">Reference proteome</keyword>
<evidence type="ECO:0000313" key="3">
    <source>
        <dbReference type="Proteomes" id="UP000018936"/>
    </source>
</evidence>
<organism evidence="2 3">
    <name type="scientific">Ophiophagus hannah</name>
    <name type="common">King cobra</name>
    <name type="synonym">Naja hannah</name>
    <dbReference type="NCBI Taxonomy" id="8665"/>
    <lineage>
        <taxon>Eukaryota</taxon>
        <taxon>Metazoa</taxon>
        <taxon>Chordata</taxon>
        <taxon>Craniata</taxon>
        <taxon>Vertebrata</taxon>
        <taxon>Euteleostomi</taxon>
        <taxon>Lepidosauria</taxon>
        <taxon>Squamata</taxon>
        <taxon>Bifurcata</taxon>
        <taxon>Unidentata</taxon>
        <taxon>Episquamata</taxon>
        <taxon>Toxicofera</taxon>
        <taxon>Serpentes</taxon>
        <taxon>Colubroidea</taxon>
        <taxon>Elapidae</taxon>
        <taxon>Elapinae</taxon>
        <taxon>Ophiophagus</taxon>
    </lineage>
</organism>
<evidence type="ECO:0000313" key="2">
    <source>
        <dbReference type="EMBL" id="ETE57818.1"/>
    </source>
</evidence>
<protein>
    <submittedName>
        <fullName evidence="2">Octapeptide-repeat protein T2</fullName>
    </submittedName>
</protein>
<comment type="caution">
    <text evidence="2">The sequence shown here is derived from an EMBL/GenBank/DDBJ whole genome shotgun (WGS) entry which is preliminary data.</text>
</comment>
<dbReference type="Proteomes" id="UP000018936">
    <property type="component" value="Unassembled WGS sequence"/>
</dbReference>
<dbReference type="EMBL" id="AZIM01007694">
    <property type="protein sequence ID" value="ETE57818.1"/>
    <property type="molecule type" value="Genomic_DNA"/>
</dbReference>
<reference evidence="2 3" key="1">
    <citation type="journal article" date="2013" name="Proc. Natl. Acad. Sci. U.S.A.">
        <title>The king cobra genome reveals dynamic gene evolution and adaptation in the snake venom system.</title>
        <authorList>
            <person name="Vonk F.J."/>
            <person name="Casewell N.R."/>
            <person name="Henkel C.V."/>
            <person name="Heimberg A.M."/>
            <person name="Jansen H.J."/>
            <person name="McCleary R.J."/>
            <person name="Kerkkamp H.M."/>
            <person name="Vos R.A."/>
            <person name="Guerreiro I."/>
            <person name="Calvete J.J."/>
            <person name="Wuster W."/>
            <person name="Woods A.E."/>
            <person name="Logan J.M."/>
            <person name="Harrison R.A."/>
            <person name="Castoe T.A."/>
            <person name="de Koning A.P."/>
            <person name="Pollock D.D."/>
            <person name="Yandell M."/>
            <person name="Calderon D."/>
            <person name="Renjifo C."/>
            <person name="Currier R.B."/>
            <person name="Salgado D."/>
            <person name="Pla D."/>
            <person name="Sanz L."/>
            <person name="Hyder A.S."/>
            <person name="Ribeiro J.M."/>
            <person name="Arntzen J.W."/>
            <person name="van den Thillart G.E."/>
            <person name="Boetzer M."/>
            <person name="Pirovano W."/>
            <person name="Dirks R.P."/>
            <person name="Spaink H.P."/>
            <person name="Duboule D."/>
            <person name="McGlinn E."/>
            <person name="Kini R.M."/>
            <person name="Richardson M.K."/>
        </authorList>
    </citation>
    <scope>NUCLEOTIDE SEQUENCE</scope>
    <source>
        <tissue evidence="2">Blood</tissue>
    </source>
</reference>
<feature type="region of interest" description="Disordered" evidence="1">
    <location>
        <begin position="109"/>
        <end position="228"/>
    </location>
</feature>
<sequence>MNPDKGYSCDLNPKRVAFRMALLCHKACPFTLEESVSTLACCNFCSLGSEKKGRAGGGLYASLTKGGIAHFHAAIKHQQDHSNKRQLAPTAGKRGGWCMGFNEAVQSSCREGREGGRMLEEWGGRKERKKEGQKEGGRKEGKKEGRRRGEMKRERKGSVGCWREGEEGRKEGEGMRGSEEGKRERGRLEGGRGKEGKKGQREGGRGKEGKKEGEGARGREGGRKEGGM</sequence>